<proteinExistence type="predicted"/>
<protein>
    <submittedName>
        <fullName evidence="1">Exodeoxyribonuclease</fullName>
    </submittedName>
</protein>
<gene>
    <name evidence="1" type="ORF">Q604_UNBC11785G0002</name>
</gene>
<dbReference type="GO" id="GO:0006281">
    <property type="term" value="P:DNA repair"/>
    <property type="evidence" value="ECO:0007669"/>
    <property type="project" value="InterPro"/>
</dbReference>
<dbReference type="PROSITE" id="PS00728">
    <property type="entry name" value="AP_NUCLEASE_F1_3"/>
    <property type="match status" value="1"/>
</dbReference>
<feature type="non-terminal residue" evidence="1">
    <location>
        <position position="1"/>
    </location>
</feature>
<evidence type="ECO:0000313" key="1">
    <source>
        <dbReference type="EMBL" id="ETJ33778.1"/>
    </source>
</evidence>
<dbReference type="AlphaFoldDB" id="W1XTW5"/>
<accession>W1XTW5</accession>
<dbReference type="InterPro" id="IPR020848">
    <property type="entry name" value="AP_endonuclease_F1_CS"/>
</dbReference>
<organism evidence="1">
    <name type="scientific">human gut metagenome</name>
    <dbReference type="NCBI Taxonomy" id="408170"/>
    <lineage>
        <taxon>unclassified sequences</taxon>
        <taxon>metagenomes</taxon>
        <taxon>organismal metagenomes</taxon>
    </lineage>
</organism>
<dbReference type="EMBL" id="AZMM01011785">
    <property type="protein sequence ID" value="ETJ33778.1"/>
    <property type="molecule type" value="Genomic_DNA"/>
</dbReference>
<dbReference type="InterPro" id="IPR036691">
    <property type="entry name" value="Endo/exonu/phosph_ase_sf"/>
</dbReference>
<comment type="caution">
    <text evidence="1">The sequence shown here is derived from an EMBL/GenBank/DDBJ whole genome shotgun (WGS) entry which is preliminary data.</text>
</comment>
<name>W1XTW5_9ZZZZ</name>
<sequence>NTGWRIDYWLTSDRLADKVIKSDMIDSGPRQDHTPIVLEIDL</sequence>
<dbReference type="GO" id="GO:0004519">
    <property type="term" value="F:endonuclease activity"/>
    <property type="evidence" value="ECO:0007669"/>
    <property type="project" value="InterPro"/>
</dbReference>
<dbReference type="GO" id="GO:0003677">
    <property type="term" value="F:DNA binding"/>
    <property type="evidence" value="ECO:0007669"/>
    <property type="project" value="InterPro"/>
</dbReference>
<dbReference type="Gene3D" id="3.60.10.10">
    <property type="entry name" value="Endonuclease/exonuclease/phosphatase"/>
    <property type="match status" value="1"/>
</dbReference>
<reference evidence="1" key="1">
    <citation type="submission" date="2013-12" db="EMBL/GenBank/DDBJ databases">
        <title>A Varibaculum cambriense genome reconstructed from a premature infant gut community with otherwise low bacterial novelty that shifts toward anaerobic metabolism during the third week of life.</title>
        <authorList>
            <person name="Brown C.T."/>
            <person name="Sharon I."/>
            <person name="Thomas B.C."/>
            <person name="Castelle C.J."/>
            <person name="Morowitz M.J."/>
            <person name="Banfield J.F."/>
        </authorList>
    </citation>
    <scope>NUCLEOTIDE SEQUENCE</scope>
</reference>
<dbReference type="SUPFAM" id="SSF56219">
    <property type="entry name" value="DNase I-like"/>
    <property type="match status" value="1"/>
</dbReference>